<dbReference type="InterPro" id="IPR011009">
    <property type="entry name" value="Kinase-like_dom_sf"/>
</dbReference>
<reference evidence="2 3" key="1">
    <citation type="submission" date="2019-12" db="EMBL/GenBank/DDBJ databases">
        <title>Maritimibacter sp. nov. sp. isolated from sea sand.</title>
        <authorList>
            <person name="Kim J."/>
            <person name="Jeong S.E."/>
            <person name="Jung H.S."/>
            <person name="Jeon C.O."/>
        </authorList>
    </citation>
    <scope>NUCLEOTIDE SEQUENCE [LARGE SCALE GENOMIC DNA]</scope>
    <source>
        <strain evidence="2 3">DP07</strain>
    </source>
</reference>
<evidence type="ECO:0000313" key="2">
    <source>
        <dbReference type="EMBL" id="MZR11850.1"/>
    </source>
</evidence>
<dbReference type="EMBL" id="WTUX01000005">
    <property type="protein sequence ID" value="MZR11850.1"/>
    <property type="molecule type" value="Genomic_DNA"/>
</dbReference>
<dbReference type="PANTHER" id="PTHR43883">
    <property type="entry name" value="SLR0207 PROTEIN"/>
    <property type="match status" value="1"/>
</dbReference>
<dbReference type="SUPFAM" id="SSF56112">
    <property type="entry name" value="Protein kinase-like (PK-like)"/>
    <property type="match status" value="1"/>
</dbReference>
<organism evidence="2 3">
    <name type="scientific">Maritimibacter harenae</name>
    <dbReference type="NCBI Taxonomy" id="2606218"/>
    <lineage>
        <taxon>Bacteria</taxon>
        <taxon>Pseudomonadati</taxon>
        <taxon>Pseudomonadota</taxon>
        <taxon>Alphaproteobacteria</taxon>
        <taxon>Rhodobacterales</taxon>
        <taxon>Roseobacteraceae</taxon>
        <taxon>Maritimibacter</taxon>
    </lineage>
</organism>
<comment type="caution">
    <text evidence="2">The sequence shown here is derived from an EMBL/GenBank/DDBJ whole genome shotgun (WGS) entry which is preliminary data.</text>
</comment>
<dbReference type="SUPFAM" id="SSF52540">
    <property type="entry name" value="P-loop containing nucleoside triphosphate hydrolases"/>
    <property type="match status" value="1"/>
</dbReference>
<feature type="domain" description="Aminoglycoside phosphotransferase" evidence="1">
    <location>
        <begin position="67"/>
        <end position="163"/>
    </location>
</feature>
<dbReference type="Pfam" id="PF01636">
    <property type="entry name" value="APH"/>
    <property type="match status" value="1"/>
</dbReference>
<dbReference type="InterPro" id="IPR027417">
    <property type="entry name" value="P-loop_NTPase"/>
</dbReference>
<evidence type="ECO:0000259" key="1">
    <source>
        <dbReference type="Pfam" id="PF01636"/>
    </source>
</evidence>
<sequence>MLGRVPWRIVSGQRGPGRYPAGSGSEGQMADQEDITRFLSHPAAFGAIIDEVAHVLAGFPRSPAAGRAPDWAEAAHRILAQDAPLIAARADRGAVRRCHGDLHLRNIVLIDGEPVLYDALEFDEAMGTSDIVYDIAFLVMDLCHRGLARQACRVLEAWLLGFDGAEDDGLAILPLCLSLRAAIRAMVALQTAAARGTDGESEARGYIEEACRYLAPRAPVCIAVGGMSGTGKSVLARALTAGTGAAPGAIWLASDVLRKAGGGTVQYDRAARGAVYDRMAARARAILAAGHSVVLDATFLDPARRRQVRDVADAAGVPFAGLWLSAPPDILRDRVAGRRGDPSDADLAVLERQLAGGADAPDWGRVSAAGTPQDTLERARAALAPLVPTPA</sequence>
<dbReference type="AlphaFoldDB" id="A0A845LVC8"/>
<name>A0A845LVC8_9RHOB</name>
<dbReference type="InterPro" id="IPR002575">
    <property type="entry name" value="Aminoglycoside_PTrfase"/>
</dbReference>
<dbReference type="Pfam" id="PF13671">
    <property type="entry name" value="AAA_33"/>
    <property type="match status" value="1"/>
</dbReference>
<dbReference type="PANTHER" id="PTHR43883:SF1">
    <property type="entry name" value="GLUCONOKINASE"/>
    <property type="match status" value="1"/>
</dbReference>
<dbReference type="Gene3D" id="3.40.50.300">
    <property type="entry name" value="P-loop containing nucleotide triphosphate hydrolases"/>
    <property type="match status" value="1"/>
</dbReference>
<dbReference type="Proteomes" id="UP000467322">
    <property type="component" value="Unassembled WGS sequence"/>
</dbReference>
<protein>
    <submittedName>
        <fullName evidence="2">AAA family ATPase</fullName>
    </submittedName>
</protein>
<proteinExistence type="predicted"/>
<gene>
    <name evidence="2" type="ORF">GQE99_02320</name>
</gene>
<accession>A0A845LVC8</accession>
<keyword evidence="3" id="KW-1185">Reference proteome</keyword>
<evidence type="ECO:0000313" key="3">
    <source>
        <dbReference type="Proteomes" id="UP000467322"/>
    </source>
</evidence>
<dbReference type="InterPro" id="IPR052732">
    <property type="entry name" value="Cell-binding_unc_protein"/>
</dbReference>